<protein>
    <submittedName>
        <fullName evidence="11">Rubredoxin-NAD(+) reductase</fullName>
    </submittedName>
</protein>
<accession>A0A2Z6G8I6</accession>
<dbReference type="PANTHER" id="PTHR43429">
    <property type="entry name" value="PYRIDINE NUCLEOTIDE-DISULFIDE OXIDOREDUCTASE DOMAIN-CONTAINING"/>
    <property type="match status" value="1"/>
</dbReference>
<comment type="similarity">
    <text evidence="3">Belongs to the FAD-dependent oxidoreductase family.</text>
</comment>
<dbReference type="Proteomes" id="UP000033070">
    <property type="component" value="Chromosome"/>
</dbReference>
<dbReference type="Gene3D" id="3.30.390.120">
    <property type="match status" value="1"/>
</dbReference>
<evidence type="ECO:0000256" key="3">
    <source>
        <dbReference type="ARBA" id="ARBA00006442"/>
    </source>
</evidence>
<dbReference type="AlphaFoldDB" id="A0A2Z6G8I6"/>
<name>A0A2Z6G8I6_9PROT</name>
<sequence length="384" mass="40345">MGPVVIVGSGLAGITLLREFRKLDKSTPVKVVSADDGGFYAKPNLSNALALKREVAQLVQASAPRLAEQLDAEFLTHTQVHAVHPEHHVLHSSAGELAYEKLVLAIGAKPICLNIQGDAPAAVLSVNSLTDYVRFRDRLVGKRRVAILGAGLIGCEFANDLSGAGYQVEVFDPSTHPLGRLLPTQAGSFLRDRLGHIGIRFHFGRTIAQINAEGAGYSLIDDQGTTHHADLVLSAVGLRASTELASAAGLKTGRGIVADQYLQTSIDGVYALGDCAEIHGQLLPFVLPIMHGARALAKTLSGEMTALSYPVMPVVVKIPACPTVISPPAPGVSGTWQESETADGWQALFRDAAGRLHGFALVGAEAVKAKTSLVEQIVGGAEAT</sequence>
<dbReference type="RefSeq" id="WP_062625816.1">
    <property type="nucleotide sequence ID" value="NZ_AP018738.1"/>
</dbReference>
<keyword evidence="7" id="KW-0560">Oxidoreductase</keyword>
<evidence type="ECO:0000256" key="1">
    <source>
        <dbReference type="ARBA" id="ARBA00001974"/>
    </source>
</evidence>
<dbReference type="EMBL" id="AP018738">
    <property type="protein sequence ID" value="BBE49715.1"/>
    <property type="molecule type" value="Genomic_DNA"/>
</dbReference>
<keyword evidence="8" id="KW-0520">NAD</keyword>
<reference evidence="11 12" key="1">
    <citation type="submission" date="2018-06" db="EMBL/GenBank/DDBJ databases">
        <title>OYT1 Genome Sequencing.</title>
        <authorList>
            <person name="Kato S."/>
            <person name="Itoh T."/>
            <person name="Ohkuma M."/>
        </authorList>
    </citation>
    <scope>NUCLEOTIDE SEQUENCE [LARGE SCALE GENOMIC DNA]</scope>
    <source>
        <strain evidence="11 12">OYT1</strain>
    </source>
</reference>
<comment type="cofactor">
    <cofactor evidence="1">
        <name>FAD</name>
        <dbReference type="ChEBI" id="CHEBI:57692"/>
    </cofactor>
</comment>
<evidence type="ECO:0000256" key="5">
    <source>
        <dbReference type="ARBA" id="ARBA00022630"/>
    </source>
</evidence>
<keyword evidence="6" id="KW-0274">FAD</keyword>
<dbReference type="PRINTS" id="PR00368">
    <property type="entry name" value="FADPNR"/>
</dbReference>
<dbReference type="PRINTS" id="PR00411">
    <property type="entry name" value="PNDRDTASEI"/>
</dbReference>
<dbReference type="Pfam" id="PF07992">
    <property type="entry name" value="Pyr_redox_2"/>
    <property type="match status" value="1"/>
</dbReference>
<comment type="subcellular location">
    <subcellularLocation>
        <location evidence="2">Cytoplasm</location>
    </subcellularLocation>
</comment>
<dbReference type="InterPro" id="IPR023753">
    <property type="entry name" value="FAD/NAD-binding_dom"/>
</dbReference>
<evidence type="ECO:0000256" key="4">
    <source>
        <dbReference type="ARBA" id="ARBA00022490"/>
    </source>
</evidence>
<dbReference type="STRING" id="1188319.OYT1_00614"/>
<evidence type="ECO:0000259" key="10">
    <source>
        <dbReference type="Pfam" id="PF18113"/>
    </source>
</evidence>
<dbReference type="SUPFAM" id="SSF51905">
    <property type="entry name" value="FAD/NAD(P)-binding domain"/>
    <property type="match status" value="1"/>
</dbReference>
<evidence type="ECO:0000259" key="9">
    <source>
        <dbReference type="Pfam" id="PF07992"/>
    </source>
</evidence>
<gene>
    <name evidence="11" type="ORF">OYT1_ch0139</name>
</gene>
<feature type="domain" description="Rubredoxin binding" evidence="10">
    <location>
        <begin position="306"/>
        <end position="375"/>
    </location>
</feature>
<proteinExistence type="inferred from homology"/>
<evidence type="ECO:0000256" key="2">
    <source>
        <dbReference type="ARBA" id="ARBA00004496"/>
    </source>
</evidence>
<dbReference type="InterPro" id="IPR041364">
    <property type="entry name" value="Rbx-bd"/>
</dbReference>
<dbReference type="InterPro" id="IPR050260">
    <property type="entry name" value="FAD-bd_OxRdtase"/>
</dbReference>
<feature type="domain" description="FAD/NAD(P)-binding" evidence="9">
    <location>
        <begin position="4"/>
        <end position="276"/>
    </location>
</feature>
<dbReference type="Gene3D" id="3.50.50.60">
    <property type="entry name" value="FAD/NAD(P)-binding domain"/>
    <property type="match status" value="2"/>
</dbReference>
<dbReference type="Pfam" id="PF18113">
    <property type="entry name" value="Rbx_binding"/>
    <property type="match status" value="1"/>
</dbReference>
<dbReference type="GO" id="GO:0005737">
    <property type="term" value="C:cytoplasm"/>
    <property type="evidence" value="ECO:0007669"/>
    <property type="project" value="UniProtKB-SubCell"/>
</dbReference>
<dbReference type="OrthoDB" id="9769238at2"/>
<dbReference type="GO" id="GO:0016491">
    <property type="term" value="F:oxidoreductase activity"/>
    <property type="evidence" value="ECO:0007669"/>
    <property type="project" value="UniProtKB-KW"/>
</dbReference>
<evidence type="ECO:0000256" key="8">
    <source>
        <dbReference type="ARBA" id="ARBA00023027"/>
    </source>
</evidence>
<keyword evidence="4" id="KW-0963">Cytoplasm</keyword>
<dbReference type="InterPro" id="IPR036188">
    <property type="entry name" value="FAD/NAD-bd_sf"/>
</dbReference>
<keyword evidence="12" id="KW-1185">Reference proteome</keyword>
<organism evidence="11 12">
    <name type="scientific">Ferriphaselus amnicola</name>
    <dbReference type="NCBI Taxonomy" id="1188319"/>
    <lineage>
        <taxon>Bacteria</taxon>
        <taxon>Pseudomonadati</taxon>
        <taxon>Pseudomonadota</taxon>
        <taxon>Betaproteobacteria</taxon>
        <taxon>Nitrosomonadales</taxon>
        <taxon>Gallionellaceae</taxon>
        <taxon>Ferriphaselus</taxon>
    </lineage>
</organism>
<evidence type="ECO:0000313" key="12">
    <source>
        <dbReference type="Proteomes" id="UP000033070"/>
    </source>
</evidence>
<keyword evidence="5" id="KW-0285">Flavoprotein</keyword>
<evidence type="ECO:0000313" key="11">
    <source>
        <dbReference type="EMBL" id="BBE49715.1"/>
    </source>
</evidence>
<evidence type="ECO:0000256" key="6">
    <source>
        <dbReference type="ARBA" id="ARBA00022827"/>
    </source>
</evidence>
<dbReference type="PANTHER" id="PTHR43429:SF3">
    <property type="entry name" value="NITRITE REDUCTASE [NAD(P)H]"/>
    <property type="match status" value="1"/>
</dbReference>
<dbReference type="KEGG" id="fam:OYT1_ch0139"/>
<evidence type="ECO:0000256" key="7">
    <source>
        <dbReference type="ARBA" id="ARBA00023002"/>
    </source>
</evidence>